<evidence type="ECO:0000313" key="2">
    <source>
        <dbReference type="EMBL" id="KAF6727443.1"/>
    </source>
</evidence>
<accession>A0A834CF26</accession>
<feature type="region of interest" description="Disordered" evidence="1">
    <location>
        <begin position="45"/>
        <end position="110"/>
    </location>
</feature>
<name>A0A834CF26_ORYME</name>
<protein>
    <submittedName>
        <fullName evidence="2">Uncharacterized protein</fullName>
    </submittedName>
</protein>
<evidence type="ECO:0000313" key="3">
    <source>
        <dbReference type="Proteomes" id="UP000646548"/>
    </source>
</evidence>
<evidence type="ECO:0000256" key="1">
    <source>
        <dbReference type="SAM" id="MobiDB-lite"/>
    </source>
</evidence>
<sequence>MRCRHDGPEPLRRRQLLHRIAAFPRAARALNASCDMTARGRKRIEGNWKGSRHERKRIRSWSRESPERGSPDSLSAEDPNPHVLREQPGSGSPLGRNLSRKKAAAGPPGL</sequence>
<dbReference type="Proteomes" id="UP000646548">
    <property type="component" value="Unassembled WGS sequence"/>
</dbReference>
<dbReference type="EMBL" id="WKFB01000303">
    <property type="protein sequence ID" value="KAF6727443.1"/>
    <property type="molecule type" value="Genomic_DNA"/>
</dbReference>
<reference evidence="2" key="1">
    <citation type="journal article" name="BMC Genomics">
        <title>Long-read sequencing and de novo genome assembly of marine medaka (Oryzias melastigma).</title>
        <authorList>
            <person name="Liang P."/>
            <person name="Saqib H.S.A."/>
            <person name="Ni X."/>
            <person name="Shen Y."/>
        </authorList>
    </citation>
    <scope>NUCLEOTIDE SEQUENCE</scope>
    <source>
        <strain evidence="2">Bigg-433</strain>
    </source>
</reference>
<gene>
    <name evidence="2" type="ORF">FQA47_012251</name>
</gene>
<comment type="caution">
    <text evidence="2">The sequence shown here is derived from an EMBL/GenBank/DDBJ whole genome shotgun (WGS) entry which is preliminary data.</text>
</comment>
<organism evidence="2 3">
    <name type="scientific">Oryzias melastigma</name>
    <name type="common">Marine medaka</name>
    <dbReference type="NCBI Taxonomy" id="30732"/>
    <lineage>
        <taxon>Eukaryota</taxon>
        <taxon>Metazoa</taxon>
        <taxon>Chordata</taxon>
        <taxon>Craniata</taxon>
        <taxon>Vertebrata</taxon>
        <taxon>Euteleostomi</taxon>
        <taxon>Actinopterygii</taxon>
        <taxon>Neopterygii</taxon>
        <taxon>Teleostei</taxon>
        <taxon>Neoteleostei</taxon>
        <taxon>Acanthomorphata</taxon>
        <taxon>Ovalentaria</taxon>
        <taxon>Atherinomorphae</taxon>
        <taxon>Beloniformes</taxon>
        <taxon>Adrianichthyidae</taxon>
        <taxon>Oryziinae</taxon>
        <taxon>Oryzias</taxon>
    </lineage>
</organism>
<proteinExistence type="predicted"/>
<dbReference type="AlphaFoldDB" id="A0A834CF26"/>
<feature type="compositionally biased region" description="Basic residues" evidence="1">
    <location>
        <begin position="50"/>
        <end position="60"/>
    </location>
</feature>
<feature type="compositionally biased region" description="Basic and acidic residues" evidence="1">
    <location>
        <begin position="61"/>
        <end position="70"/>
    </location>
</feature>